<keyword evidence="1" id="KW-0472">Membrane</keyword>
<organism evidence="2 3">
    <name type="scientific">Caenorhabditis angaria</name>
    <dbReference type="NCBI Taxonomy" id="860376"/>
    <lineage>
        <taxon>Eukaryota</taxon>
        <taxon>Metazoa</taxon>
        <taxon>Ecdysozoa</taxon>
        <taxon>Nematoda</taxon>
        <taxon>Chromadorea</taxon>
        <taxon>Rhabditida</taxon>
        <taxon>Rhabditina</taxon>
        <taxon>Rhabditomorpha</taxon>
        <taxon>Rhabditoidea</taxon>
        <taxon>Rhabditidae</taxon>
        <taxon>Peloderinae</taxon>
        <taxon>Caenorhabditis</taxon>
    </lineage>
</organism>
<feature type="transmembrane region" description="Helical" evidence="1">
    <location>
        <begin position="49"/>
        <end position="69"/>
    </location>
</feature>
<evidence type="ECO:0000256" key="1">
    <source>
        <dbReference type="SAM" id="Phobius"/>
    </source>
</evidence>
<dbReference type="Proteomes" id="UP001152747">
    <property type="component" value="Unassembled WGS sequence"/>
</dbReference>
<reference evidence="2" key="1">
    <citation type="submission" date="2022-11" db="EMBL/GenBank/DDBJ databases">
        <authorList>
            <person name="Kikuchi T."/>
        </authorList>
    </citation>
    <scope>NUCLEOTIDE SEQUENCE</scope>
    <source>
        <strain evidence="2">PS1010</strain>
    </source>
</reference>
<dbReference type="AlphaFoldDB" id="A0A9P1MYD4"/>
<comment type="caution">
    <text evidence="2">The sequence shown here is derived from an EMBL/GenBank/DDBJ whole genome shotgun (WGS) entry which is preliminary data.</text>
</comment>
<proteinExistence type="predicted"/>
<evidence type="ECO:0000313" key="2">
    <source>
        <dbReference type="EMBL" id="CAI5440606.1"/>
    </source>
</evidence>
<keyword evidence="3" id="KW-1185">Reference proteome</keyword>
<feature type="transmembrane region" description="Helical" evidence="1">
    <location>
        <begin position="75"/>
        <end position="93"/>
    </location>
</feature>
<keyword evidence="1" id="KW-0812">Transmembrane</keyword>
<accession>A0A9P1MYD4</accession>
<dbReference type="EMBL" id="CANHGI010000002">
    <property type="protein sequence ID" value="CAI5440606.1"/>
    <property type="molecule type" value="Genomic_DNA"/>
</dbReference>
<evidence type="ECO:0000313" key="3">
    <source>
        <dbReference type="Proteomes" id="UP001152747"/>
    </source>
</evidence>
<sequence length="148" mass="17583">MAYDFVPKSAYTTLFYLFLSISSILYYSMCFLANFGAQKSHLFWLTEHFLWRVCLTQWCILAIFGAVFWRKIRILYLYLAVLAGNGTMVLWILKIQQFLDGRIDLMNIHLNLISLLFFFAILHNFTTFYIFHRNLAKNSKKSAIIYYV</sequence>
<keyword evidence="1" id="KW-1133">Transmembrane helix</keyword>
<protein>
    <submittedName>
        <fullName evidence="2">Uncharacterized protein</fullName>
    </submittedName>
</protein>
<gene>
    <name evidence="2" type="ORF">CAMP_LOCUS3243</name>
</gene>
<name>A0A9P1MYD4_9PELO</name>
<dbReference type="OrthoDB" id="5795327at2759"/>
<feature type="transmembrane region" description="Helical" evidence="1">
    <location>
        <begin position="105"/>
        <end position="131"/>
    </location>
</feature>
<feature type="transmembrane region" description="Helical" evidence="1">
    <location>
        <begin position="14"/>
        <end position="37"/>
    </location>
</feature>